<proteinExistence type="predicted"/>
<dbReference type="InterPro" id="IPR037079">
    <property type="entry name" value="AF2212/PG0164-like_sf"/>
</dbReference>
<name>A0A849BZV9_9NOCA</name>
<reference evidence="1 2" key="1">
    <citation type="submission" date="2020-05" db="EMBL/GenBank/DDBJ databases">
        <title>MicrobeNet Type strains.</title>
        <authorList>
            <person name="Nicholson A.C."/>
        </authorList>
    </citation>
    <scope>NUCLEOTIDE SEQUENCE [LARGE SCALE GENOMIC DNA]</scope>
    <source>
        <strain evidence="1 2">JCM 3224</strain>
    </source>
</reference>
<evidence type="ECO:0000313" key="2">
    <source>
        <dbReference type="Proteomes" id="UP000586827"/>
    </source>
</evidence>
<dbReference type="Pfam" id="PF13376">
    <property type="entry name" value="OmdA"/>
    <property type="match status" value="1"/>
</dbReference>
<dbReference type="SUPFAM" id="SSF141694">
    <property type="entry name" value="AF2212/PG0164-like"/>
    <property type="match status" value="1"/>
</dbReference>
<dbReference type="Pfam" id="PF08922">
    <property type="entry name" value="DUF1905"/>
    <property type="match status" value="1"/>
</dbReference>
<evidence type="ECO:0000313" key="1">
    <source>
        <dbReference type="EMBL" id="NNH69625.1"/>
    </source>
</evidence>
<dbReference type="Proteomes" id="UP000586827">
    <property type="component" value="Unassembled WGS sequence"/>
</dbReference>
<protein>
    <submittedName>
        <fullName evidence="1">DUF1905 domain-containing protein</fullName>
    </submittedName>
</protein>
<comment type="caution">
    <text evidence="1">The sequence shown here is derived from an EMBL/GenBank/DDBJ whole genome shotgun (WGS) entry which is preliminary data.</text>
</comment>
<keyword evidence="2" id="KW-1185">Reference proteome</keyword>
<accession>A0A849BZV9</accession>
<sequence length="148" mass="15687">MQRFEGKIHPANGGGSYIPIPSEVYSALGGGGRIPVRATFDGIPYTGSIVDMGGGPCLGLLKAIRAELGKGPGDSVSVTVERDTAERTVDIPEDLAAALVAAGARADFDKLSYSKRRERVTAVVEAKRPETRARRIEKAIEVAREHNG</sequence>
<organism evidence="1 2">
    <name type="scientific">Nocardia uniformis</name>
    <dbReference type="NCBI Taxonomy" id="53432"/>
    <lineage>
        <taxon>Bacteria</taxon>
        <taxon>Bacillati</taxon>
        <taxon>Actinomycetota</taxon>
        <taxon>Actinomycetes</taxon>
        <taxon>Mycobacteriales</taxon>
        <taxon>Nocardiaceae</taxon>
        <taxon>Nocardia</taxon>
    </lineage>
</organism>
<dbReference type="EMBL" id="JABELX010000003">
    <property type="protein sequence ID" value="NNH69625.1"/>
    <property type="molecule type" value="Genomic_DNA"/>
</dbReference>
<gene>
    <name evidence="1" type="ORF">HLB23_07050</name>
</gene>
<dbReference type="Gene3D" id="2.40.30.100">
    <property type="entry name" value="AF2212/PG0164-like"/>
    <property type="match status" value="1"/>
</dbReference>
<dbReference type="RefSeq" id="WP_067523051.1">
    <property type="nucleotide sequence ID" value="NZ_JABELX010000003.1"/>
</dbReference>
<dbReference type="InterPro" id="IPR015018">
    <property type="entry name" value="DUF1905"/>
</dbReference>
<dbReference type="AlphaFoldDB" id="A0A849BZV9"/>